<sequence length="204" mass="24060">MENTLLENENIIVDEAIDLSLNFDKILNDSKSFNNQIDLFTSVNDTNYIISENEIMENRLIYLKKEITPLFVSLLKYEDFEFGKKSESIKIIQKELKTNRVATINWLNELYVKYFSKDEKVLIGILRVLEYFNEKVFYPNSYTIALSSLVHKNDEIKEIAIRIFENWASITSYEVLKNVQIETPWLKSYISEVLKDLEEELCLS</sequence>
<comment type="caution">
    <text evidence="1">The sequence shown here is derived from an EMBL/GenBank/DDBJ whole genome shotgun (WGS) entry which is preliminary data.</text>
</comment>
<reference evidence="1 2" key="1">
    <citation type="submission" date="2024-02" db="EMBL/GenBank/DDBJ databases">
        <title>Comparative Genomic Analysis of Flavobacterium Species Causing Columnaris Disease of Freshwater Fish in Thailand: Insights into Virulence and Resistance Mechanisms.</title>
        <authorList>
            <person name="Nguyen D."/>
            <person name="Chokmangmeepisarn P."/>
            <person name="Khianchaikhan K."/>
            <person name="Morishita M."/>
            <person name="Bunnoy A."/>
            <person name="Rodkhum C."/>
        </authorList>
    </citation>
    <scope>NUCLEOTIDE SEQUENCE [LARGE SCALE GENOMIC DNA]</scope>
    <source>
        <strain evidence="1 2">PCBSB2203</strain>
    </source>
</reference>
<name>A0ABW8PJ54_9FLAO</name>
<dbReference type="EMBL" id="JAZHOJ010000013">
    <property type="protein sequence ID" value="MFK7003694.1"/>
    <property type="molecule type" value="Genomic_DNA"/>
</dbReference>
<evidence type="ECO:0000313" key="1">
    <source>
        <dbReference type="EMBL" id="MFK7003694.1"/>
    </source>
</evidence>
<accession>A0ABW8PJ54</accession>
<dbReference type="Proteomes" id="UP001621713">
    <property type="component" value="Unassembled WGS sequence"/>
</dbReference>
<gene>
    <name evidence="1" type="ORF">V3467_07495</name>
</gene>
<evidence type="ECO:0000313" key="2">
    <source>
        <dbReference type="Proteomes" id="UP001621713"/>
    </source>
</evidence>
<keyword evidence="2" id="KW-1185">Reference proteome</keyword>
<evidence type="ECO:0008006" key="3">
    <source>
        <dbReference type="Google" id="ProtNLM"/>
    </source>
</evidence>
<protein>
    <recommendedName>
        <fullName evidence="3">HEAT repeat domain-containing protein</fullName>
    </recommendedName>
</protein>
<organism evidence="1 2">
    <name type="scientific">Flavobacterium covae</name>
    <dbReference type="NCBI Taxonomy" id="2906076"/>
    <lineage>
        <taxon>Bacteria</taxon>
        <taxon>Pseudomonadati</taxon>
        <taxon>Bacteroidota</taxon>
        <taxon>Flavobacteriia</taxon>
        <taxon>Flavobacteriales</taxon>
        <taxon>Flavobacteriaceae</taxon>
        <taxon>Flavobacterium</taxon>
    </lineage>
</organism>
<proteinExistence type="predicted"/>
<dbReference type="RefSeq" id="WP_063743101.1">
    <property type="nucleotide sequence ID" value="NZ_CP015107.1"/>
</dbReference>